<evidence type="ECO:0000256" key="2">
    <source>
        <dbReference type="ARBA" id="ARBA00022448"/>
    </source>
</evidence>
<dbReference type="InterPro" id="IPR025857">
    <property type="entry name" value="MacB_PCD"/>
</dbReference>
<dbReference type="HOGENOM" id="CLU_055576_0_0_6"/>
<keyword evidence="10" id="KW-0449">Lipoprotein</keyword>
<evidence type="ECO:0000259" key="9">
    <source>
        <dbReference type="Pfam" id="PF12704"/>
    </source>
</evidence>
<evidence type="ECO:0000256" key="1">
    <source>
        <dbReference type="ARBA" id="ARBA00004651"/>
    </source>
</evidence>
<feature type="domain" description="ABC3 transporter permease C-terminal" evidence="8">
    <location>
        <begin position="278"/>
        <end position="396"/>
    </location>
</feature>
<feature type="transmembrane region" description="Helical" evidence="7">
    <location>
        <begin position="326"/>
        <end position="352"/>
    </location>
</feature>
<accession>A0A0A7RZC4</accession>
<dbReference type="InterPro" id="IPR051125">
    <property type="entry name" value="ABC-4/HrtB_transporter"/>
</dbReference>
<dbReference type="EMBL" id="CP009056">
    <property type="protein sequence ID" value="AJA44654.1"/>
    <property type="molecule type" value="Genomic_DNA"/>
</dbReference>
<name>A0A0A7RZC4_FRIPE</name>
<dbReference type="AlphaFoldDB" id="A0A0A7RZC4"/>
<keyword evidence="4 7" id="KW-0812">Transmembrane</keyword>
<evidence type="ECO:0000256" key="5">
    <source>
        <dbReference type="ARBA" id="ARBA00022989"/>
    </source>
</evidence>
<dbReference type="GO" id="GO:0005886">
    <property type="term" value="C:plasma membrane"/>
    <property type="evidence" value="ECO:0007669"/>
    <property type="project" value="UniProtKB-SubCell"/>
</dbReference>
<keyword evidence="11" id="KW-1185">Reference proteome</keyword>
<feature type="transmembrane region" description="Helical" evidence="7">
    <location>
        <begin position="273"/>
        <end position="294"/>
    </location>
</feature>
<evidence type="ECO:0000256" key="6">
    <source>
        <dbReference type="ARBA" id="ARBA00023136"/>
    </source>
</evidence>
<reference evidence="10 11" key="1">
    <citation type="journal article" date="2014" name="Appl. Environ. Microbiol.">
        <title>Gut symbionts from distinct hosts exhibit genotoxic activity via divergent colibactin biosynthetic pathways.</title>
        <authorList>
            <person name="Engel P."/>
            <person name="Vizcaino M.I."/>
            <person name="Crawford J.M."/>
        </authorList>
    </citation>
    <scope>NUCLEOTIDE SEQUENCE [LARGE SCALE GENOMIC DNA]</scope>
    <source>
        <strain evidence="10 11">PEB0191</strain>
    </source>
</reference>
<keyword evidence="6 7" id="KW-0472">Membrane</keyword>
<dbReference type="Pfam" id="PF12704">
    <property type="entry name" value="MacB_PCD"/>
    <property type="match status" value="1"/>
</dbReference>
<feature type="transmembrane region" description="Helical" evidence="7">
    <location>
        <begin position="372"/>
        <end position="394"/>
    </location>
</feature>
<organism evidence="10 11">
    <name type="scientific">Frischella perrara</name>
    <dbReference type="NCBI Taxonomy" id="1267021"/>
    <lineage>
        <taxon>Bacteria</taxon>
        <taxon>Pseudomonadati</taxon>
        <taxon>Pseudomonadota</taxon>
        <taxon>Gammaproteobacteria</taxon>
        <taxon>Orbales</taxon>
        <taxon>Orbaceae</taxon>
        <taxon>Frischella</taxon>
    </lineage>
</organism>
<evidence type="ECO:0000313" key="11">
    <source>
        <dbReference type="Proteomes" id="UP000030901"/>
    </source>
</evidence>
<gene>
    <name evidence="10" type="ORF">FPB0191_00828</name>
</gene>
<proteinExistence type="predicted"/>
<evidence type="ECO:0000256" key="7">
    <source>
        <dbReference type="SAM" id="Phobius"/>
    </source>
</evidence>
<keyword evidence="3" id="KW-1003">Cell membrane</keyword>
<evidence type="ECO:0000313" key="10">
    <source>
        <dbReference type="EMBL" id="AJA44654.1"/>
    </source>
</evidence>
<feature type="transmembrane region" description="Helical" evidence="7">
    <location>
        <begin position="28"/>
        <end position="47"/>
    </location>
</feature>
<evidence type="ECO:0000256" key="3">
    <source>
        <dbReference type="ARBA" id="ARBA00022475"/>
    </source>
</evidence>
<dbReference type="Pfam" id="PF02687">
    <property type="entry name" value="FtsX"/>
    <property type="match status" value="1"/>
</dbReference>
<dbReference type="Proteomes" id="UP000030901">
    <property type="component" value="Chromosome"/>
</dbReference>
<protein>
    <submittedName>
        <fullName evidence="10">ABC-type transport system, involved in lipoprotein release, permease component</fullName>
    </submittedName>
</protein>
<dbReference type="RefSeq" id="WP_039104238.1">
    <property type="nucleotide sequence ID" value="NZ_CP009056.1"/>
</dbReference>
<dbReference type="KEGG" id="fpp:FPB0191_00828"/>
<dbReference type="PANTHER" id="PTHR43738">
    <property type="entry name" value="ABC TRANSPORTER, MEMBRANE PROTEIN"/>
    <property type="match status" value="1"/>
</dbReference>
<evidence type="ECO:0000259" key="8">
    <source>
        <dbReference type="Pfam" id="PF02687"/>
    </source>
</evidence>
<dbReference type="STRING" id="1267021.FPB0191_00828"/>
<keyword evidence="2" id="KW-0813">Transport</keyword>
<feature type="domain" description="MacB-like periplasmic core" evidence="9">
    <location>
        <begin position="47"/>
        <end position="243"/>
    </location>
</feature>
<evidence type="ECO:0000256" key="4">
    <source>
        <dbReference type="ARBA" id="ARBA00022692"/>
    </source>
</evidence>
<keyword evidence="5 7" id="KW-1133">Transmembrane helix</keyword>
<dbReference type="OrthoDB" id="6313at2"/>
<dbReference type="PANTHER" id="PTHR43738:SF1">
    <property type="entry name" value="HEMIN TRANSPORT SYSTEM PERMEASE PROTEIN HRTB-RELATED"/>
    <property type="match status" value="1"/>
</dbReference>
<sequence length="407" mass="45351">MQRIKQIKSLSINSLAWRNLTQKPFRTVCLIIITLLFSATLFGGSILTKNLSDGISGMASRLGADILIVPYGYEKQLEVALLRGEPSTFYLKADLADKIKTIEGVTAVSSQMFIASLSAGCCSSKVQLIGFDQATDFVITPWMQQHLTKTLQANEVVIGSKIQADIGDEIIFYNQPFRVAAKMDSTGMGFDTSVFMSMDTAYNLMKKANLLSGDVDHIKDYVSSLFIRVNPNYQPKMIVNQIMQKYATEYNLDFIITKGMISNIYNWLTTFSFIIYGLAIIFWILAIAVIFIVYSSTINERRREVGILRILGASRRMLVKMLFTESIIISFIGGIMGIMISAILLIAFRMLICQSLGLPCANVTLSSGIECALWVFLLTLIIAPLASVYSILSITRTDSYQTFREGE</sequence>
<dbReference type="InterPro" id="IPR003838">
    <property type="entry name" value="ABC3_permease_C"/>
</dbReference>
<comment type="subcellular location">
    <subcellularLocation>
        <location evidence="1">Cell membrane</location>
        <topology evidence="1">Multi-pass membrane protein</topology>
    </subcellularLocation>
</comment>